<protein>
    <submittedName>
        <fullName evidence="2">Uncharacterized protein</fullName>
    </submittedName>
</protein>
<reference evidence="2" key="1">
    <citation type="submission" date="2014-08" db="EMBL/GenBank/DDBJ databases">
        <authorList>
            <person name="Murali S."/>
            <person name="Richards S."/>
            <person name="Bandaranaike D."/>
            <person name="Bellair M."/>
            <person name="Blankenburg K."/>
            <person name="Chao H."/>
            <person name="Dinh H."/>
            <person name="Doddapaneni H."/>
            <person name="Dugan-Rocha S."/>
            <person name="Elkadiri S."/>
            <person name="Gnanaolivu R."/>
            <person name="Hughes D."/>
            <person name="Lee S."/>
            <person name="Li M."/>
            <person name="Ming W."/>
            <person name="Munidasa M."/>
            <person name="Muniz J."/>
            <person name="Nguyen L."/>
            <person name="Osuji N."/>
            <person name="Pu L.-L."/>
            <person name="Puazo M."/>
            <person name="Skinner E."/>
            <person name="Qu C."/>
            <person name="Quiroz J."/>
            <person name="Raj R."/>
            <person name="Weissenberger G."/>
            <person name="Xin Y."/>
            <person name="Zou X."/>
            <person name="Han Y."/>
            <person name="Worley K."/>
            <person name="Muzny D."/>
            <person name="Gibbs R."/>
        </authorList>
    </citation>
    <scope>NUCLEOTIDE SEQUENCE</scope>
    <source>
        <strain evidence="2">HAZT.00-mixed</strain>
        <tissue evidence="2">Whole organism</tissue>
    </source>
</reference>
<dbReference type="PANTHER" id="PTHR21650">
    <property type="entry name" value="MEMBRALIN/KINETOCHORE PROTEIN NUF2"/>
    <property type="match status" value="1"/>
</dbReference>
<reference evidence="2" key="2">
    <citation type="journal article" date="2018" name="Environ. Sci. Technol.">
        <title>The Toxicogenome of Hyalella azteca: A Model for Sediment Ecotoxicology and Evolutionary Toxicology.</title>
        <authorList>
            <person name="Poynton H.C."/>
            <person name="Hasenbein S."/>
            <person name="Benoit J.B."/>
            <person name="Sepulveda M.S."/>
            <person name="Poelchau M.F."/>
            <person name="Hughes D.S.T."/>
            <person name="Murali S.C."/>
            <person name="Chen S."/>
            <person name="Glastad K.M."/>
            <person name="Goodisman M.A.D."/>
            <person name="Werren J.H."/>
            <person name="Vineis J.H."/>
            <person name="Bowen J.L."/>
            <person name="Friedrich M."/>
            <person name="Jones J."/>
            <person name="Robertson H.M."/>
            <person name="Feyereisen R."/>
            <person name="Mechler-Hickson A."/>
            <person name="Mathers N."/>
            <person name="Lee C.E."/>
            <person name="Colbourne J.K."/>
            <person name="Biales A."/>
            <person name="Johnston J.S."/>
            <person name="Wellborn G.A."/>
            <person name="Rosendale A.J."/>
            <person name="Cridge A.G."/>
            <person name="Munoz-Torres M.C."/>
            <person name="Bain P.A."/>
            <person name="Manny A.R."/>
            <person name="Major K.M."/>
            <person name="Lambert F.N."/>
            <person name="Vulpe C.D."/>
            <person name="Tuck P."/>
            <person name="Blalock B.J."/>
            <person name="Lin Y.Y."/>
            <person name="Smith M.E."/>
            <person name="Ochoa-Acuna H."/>
            <person name="Chen M.M."/>
            <person name="Childers C.P."/>
            <person name="Qu J."/>
            <person name="Dugan S."/>
            <person name="Lee S.L."/>
            <person name="Chao H."/>
            <person name="Dinh H."/>
            <person name="Han Y."/>
            <person name="Doddapaneni H."/>
            <person name="Worley K.C."/>
            <person name="Muzny D.M."/>
            <person name="Gibbs R.A."/>
            <person name="Richards S."/>
        </authorList>
    </citation>
    <scope>NUCLEOTIDE SEQUENCE</scope>
    <source>
        <strain evidence="2">HAZT.00-mixed</strain>
        <tissue evidence="2">Whole organism</tissue>
    </source>
</reference>
<keyword evidence="1" id="KW-1133">Transmembrane helix</keyword>
<dbReference type="Proteomes" id="UP000711488">
    <property type="component" value="Unassembled WGS sequence"/>
</dbReference>
<evidence type="ECO:0000313" key="2">
    <source>
        <dbReference type="EMBL" id="KAA0197241.1"/>
    </source>
</evidence>
<comment type="caution">
    <text evidence="2">The sequence shown here is derived from an EMBL/GenBank/DDBJ whole genome shotgun (WGS) entry which is preliminary data.</text>
</comment>
<feature type="transmembrane region" description="Helical" evidence="1">
    <location>
        <begin position="72"/>
        <end position="93"/>
    </location>
</feature>
<dbReference type="GO" id="GO:0005783">
    <property type="term" value="C:endoplasmic reticulum"/>
    <property type="evidence" value="ECO:0007669"/>
    <property type="project" value="TreeGrafter"/>
</dbReference>
<proteinExistence type="predicted"/>
<organism evidence="2">
    <name type="scientific">Hyalella azteca</name>
    <name type="common">Amphipod</name>
    <dbReference type="NCBI Taxonomy" id="294128"/>
    <lineage>
        <taxon>Eukaryota</taxon>
        <taxon>Metazoa</taxon>
        <taxon>Ecdysozoa</taxon>
        <taxon>Arthropoda</taxon>
        <taxon>Crustacea</taxon>
        <taxon>Multicrustacea</taxon>
        <taxon>Malacostraca</taxon>
        <taxon>Eumalacostraca</taxon>
        <taxon>Peracarida</taxon>
        <taxon>Amphipoda</taxon>
        <taxon>Senticaudata</taxon>
        <taxon>Talitrida</taxon>
        <taxon>Talitroidea</taxon>
        <taxon>Hyalellidae</taxon>
        <taxon>Hyalella</taxon>
    </lineage>
</organism>
<accession>A0A6A0H2Y6</accession>
<feature type="transmembrane region" description="Helical" evidence="1">
    <location>
        <begin position="154"/>
        <end position="171"/>
    </location>
</feature>
<dbReference type="InterPro" id="IPR019144">
    <property type="entry name" value="Membralin"/>
</dbReference>
<dbReference type="OrthoDB" id="6779347at2759"/>
<evidence type="ECO:0000256" key="1">
    <source>
        <dbReference type="SAM" id="Phobius"/>
    </source>
</evidence>
<gene>
    <name evidence="2" type="ORF">HAZT_HAZT011736</name>
</gene>
<feature type="transmembrane region" description="Helical" evidence="1">
    <location>
        <begin position="47"/>
        <end position="65"/>
    </location>
</feature>
<dbReference type="EMBL" id="JQDR03008377">
    <property type="protein sequence ID" value="KAA0197241.1"/>
    <property type="molecule type" value="Genomic_DNA"/>
</dbReference>
<feature type="transmembrane region" description="Helical" evidence="1">
    <location>
        <begin position="129"/>
        <end position="148"/>
    </location>
</feature>
<dbReference type="Pfam" id="PF09746">
    <property type="entry name" value="Membralin"/>
    <property type="match status" value="2"/>
</dbReference>
<dbReference type="GO" id="GO:1904294">
    <property type="term" value="P:positive regulation of ERAD pathway"/>
    <property type="evidence" value="ECO:0007669"/>
    <property type="project" value="TreeGrafter"/>
</dbReference>
<dbReference type="AlphaFoldDB" id="A0A6A0H2Y6"/>
<reference evidence="2" key="3">
    <citation type="submission" date="2019-06" db="EMBL/GenBank/DDBJ databases">
        <authorList>
            <person name="Poynton C."/>
            <person name="Hasenbein S."/>
            <person name="Benoit J.B."/>
            <person name="Sepulveda M.S."/>
            <person name="Poelchau M.F."/>
            <person name="Murali S.C."/>
            <person name="Chen S."/>
            <person name="Glastad K.M."/>
            <person name="Werren J.H."/>
            <person name="Vineis J.H."/>
            <person name="Bowen J.L."/>
            <person name="Friedrich M."/>
            <person name="Jones J."/>
            <person name="Robertson H.M."/>
            <person name="Feyereisen R."/>
            <person name="Mechler-Hickson A."/>
            <person name="Mathers N."/>
            <person name="Lee C.E."/>
            <person name="Colbourne J.K."/>
            <person name="Biales A."/>
            <person name="Johnston J.S."/>
            <person name="Wellborn G.A."/>
            <person name="Rosendale A.J."/>
            <person name="Cridge A.G."/>
            <person name="Munoz-Torres M.C."/>
            <person name="Bain P.A."/>
            <person name="Manny A.R."/>
            <person name="Major K.M."/>
            <person name="Lambert F.N."/>
            <person name="Vulpe C.D."/>
            <person name="Tuck P."/>
            <person name="Blalock B.J."/>
            <person name="Lin Y.-Y."/>
            <person name="Smith M.E."/>
            <person name="Ochoa-Acuna H."/>
            <person name="Chen M.-J.M."/>
            <person name="Childers C.P."/>
            <person name="Qu J."/>
            <person name="Dugan S."/>
            <person name="Lee S.L."/>
            <person name="Chao H."/>
            <person name="Dinh H."/>
            <person name="Han Y."/>
            <person name="Doddapaneni H."/>
            <person name="Worley K.C."/>
            <person name="Muzny D.M."/>
            <person name="Gibbs R.A."/>
            <person name="Richards S."/>
        </authorList>
    </citation>
    <scope>NUCLEOTIDE SEQUENCE</scope>
    <source>
        <strain evidence="2">HAZT.00-mixed</strain>
        <tissue evidence="2">Whole organism</tissue>
    </source>
</reference>
<dbReference type="GO" id="GO:0034976">
    <property type="term" value="P:response to endoplasmic reticulum stress"/>
    <property type="evidence" value="ECO:0007669"/>
    <property type="project" value="TreeGrafter"/>
</dbReference>
<keyword evidence="1" id="KW-0812">Transmembrane</keyword>
<name>A0A6A0H2Y6_HYAAZ</name>
<sequence length="235" mass="26321">MEYALDYGLLRLSGSTRRRTNMLDVYRNVVTGEHYRFVSTWLGGTNYLGAGLVMLVFTLSESLLLRYSHHQIFLFIAHLFQMTEINTAAMATFPAAPMLTVILALVGALIVVILAFGALIVIKLALVGALIVVILALVGALMAIILAIVDALIAVIQALIGALAGVLRGLFGMEAIMSEFFKDTTTSFYIIVIVWVCDQYETLCCNQPVTRKHWLRFFYLYHFAFYAYHYRFNGQ</sequence>
<feature type="non-terminal residue" evidence="2">
    <location>
        <position position="235"/>
    </location>
</feature>
<feature type="transmembrane region" description="Helical" evidence="1">
    <location>
        <begin position="99"/>
        <end position="122"/>
    </location>
</feature>
<keyword evidence="1" id="KW-0472">Membrane</keyword>
<dbReference type="PANTHER" id="PTHR21650:SF4">
    <property type="entry name" value="MEMBRALIN"/>
    <property type="match status" value="1"/>
</dbReference>